<sequence length="87" mass="9689">MKKWMATASPRRWTKSFRPASATGGGAAGLESSNFQLILIIALWPSEEARMVFLLLDIFSSHGCEYNMANGFAAQFLQLDQNRSTFV</sequence>
<reference evidence="1" key="1">
    <citation type="submission" date="2017-07" db="EMBL/GenBank/DDBJ databases">
        <title>Taro Niue Genome Assembly and Annotation.</title>
        <authorList>
            <person name="Atibalentja N."/>
            <person name="Keating K."/>
            <person name="Fields C.J."/>
        </authorList>
    </citation>
    <scope>NUCLEOTIDE SEQUENCE</scope>
    <source>
        <strain evidence="1">Niue_2</strain>
        <tissue evidence="1">Leaf</tissue>
    </source>
</reference>
<name>A0A843WLV9_COLES</name>
<evidence type="ECO:0000313" key="1">
    <source>
        <dbReference type="EMBL" id="MQM08747.1"/>
    </source>
</evidence>
<evidence type="ECO:0000313" key="2">
    <source>
        <dbReference type="Proteomes" id="UP000652761"/>
    </source>
</evidence>
<accession>A0A843WLV9</accession>
<protein>
    <submittedName>
        <fullName evidence="1">Uncharacterized protein</fullName>
    </submittedName>
</protein>
<gene>
    <name evidence="1" type="ORF">Taro_041604</name>
</gene>
<dbReference type="EMBL" id="NMUH01004197">
    <property type="protein sequence ID" value="MQM08747.1"/>
    <property type="molecule type" value="Genomic_DNA"/>
</dbReference>
<keyword evidence="2" id="KW-1185">Reference proteome</keyword>
<proteinExistence type="predicted"/>
<dbReference type="AlphaFoldDB" id="A0A843WLV9"/>
<comment type="caution">
    <text evidence="1">The sequence shown here is derived from an EMBL/GenBank/DDBJ whole genome shotgun (WGS) entry which is preliminary data.</text>
</comment>
<organism evidence="1 2">
    <name type="scientific">Colocasia esculenta</name>
    <name type="common">Wild taro</name>
    <name type="synonym">Arum esculentum</name>
    <dbReference type="NCBI Taxonomy" id="4460"/>
    <lineage>
        <taxon>Eukaryota</taxon>
        <taxon>Viridiplantae</taxon>
        <taxon>Streptophyta</taxon>
        <taxon>Embryophyta</taxon>
        <taxon>Tracheophyta</taxon>
        <taxon>Spermatophyta</taxon>
        <taxon>Magnoliopsida</taxon>
        <taxon>Liliopsida</taxon>
        <taxon>Araceae</taxon>
        <taxon>Aroideae</taxon>
        <taxon>Colocasieae</taxon>
        <taxon>Colocasia</taxon>
    </lineage>
</organism>
<dbReference type="Proteomes" id="UP000652761">
    <property type="component" value="Unassembled WGS sequence"/>
</dbReference>